<dbReference type="PROSITE" id="PS52050">
    <property type="entry name" value="WYL"/>
    <property type="match status" value="1"/>
</dbReference>
<dbReference type="InterPro" id="IPR026881">
    <property type="entry name" value="WYL_dom"/>
</dbReference>
<dbReference type="KEGG" id="esi:Exig_1605"/>
<protein>
    <submittedName>
        <fullName evidence="3">Uncharacterized protein</fullName>
    </submittedName>
</protein>
<dbReference type="Proteomes" id="UP000001681">
    <property type="component" value="Chromosome"/>
</dbReference>
<evidence type="ECO:0000259" key="2">
    <source>
        <dbReference type="Pfam" id="PF25583"/>
    </source>
</evidence>
<sequence length="341" mass="39257">MPNEKLSNRDRLLAVRDIFEQYSDEEQTLTLEELSTELSKRGLIEKLSRKSLKEDIAALAKSGFDIHAEETKNGLAIPYHLVSRPFEYHHLRLLVDAIASAKFISESETEVLVRNIHTLTSKRLAKTLTPVIHTVKKPKGVIPFSIDTIQKAIIEQDIISFQYQGKFNERTRKFELRRDGDYYLVTPAHLIVDNGNYYLIGRDERVEEIRTYRVDRIVNCSVFEPAQTPVEVEATYLSSMFNMYGGEQEQLTLKFHESVMPTVVDRFGTDIRCRRLEGDWFEVKVGALFSQGFMMWLIQFAEQAEILEPALCREAFKNKVLELAKVYQAGVPVSPQMNESV</sequence>
<evidence type="ECO:0000313" key="3">
    <source>
        <dbReference type="EMBL" id="ACB61060.1"/>
    </source>
</evidence>
<dbReference type="Pfam" id="PF13280">
    <property type="entry name" value="WYL"/>
    <property type="match status" value="1"/>
</dbReference>
<dbReference type="InterPro" id="IPR051534">
    <property type="entry name" value="CBASS_pafABC_assoc_protein"/>
</dbReference>
<dbReference type="OrthoDB" id="9772503at2"/>
<dbReference type="PANTHER" id="PTHR34580">
    <property type="match status" value="1"/>
</dbReference>
<feature type="domain" description="WYL" evidence="1">
    <location>
        <begin position="146"/>
        <end position="219"/>
    </location>
</feature>
<reference evidence="3 4" key="1">
    <citation type="journal article" date="2006" name="Extremophiles">
        <title>Characterization of Exiguobacterium isolates from the Siberian permafrost. Description of Exiguobacterium sibiricum sp. nov.</title>
        <authorList>
            <person name="Rodrigues D.F."/>
            <person name="Goris J."/>
            <person name="Vishnivetskaya T."/>
            <person name="Gilichinsky D."/>
            <person name="Thomashow M.F."/>
            <person name="Tiedje J.M."/>
        </authorList>
    </citation>
    <scope>NUCLEOTIDE SEQUENCE [LARGE SCALE GENOMIC DNA]</scope>
    <source>
        <strain evidence="4">DSM 17290 / CIP 109462 / JCM 13490 / 255-15</strain>
    </source>
</reference>
<dbReference type="AlphaFoldDB" id="B1YGZ9"/>
<reference evidence="4" key="3">
    <citation type="submission" date="2008-04" db="EMBL/GenBank/DDBJ databases">
        <title>Complete sequence of chromosome of Exiguobacterium sibiricum 255-15.</title>
        <authorList>
            <consortium name="US DOE Joint Genome Institute"/>
            <person name="Copeland A."/>
            <person name="Lucas S."/>
            <person name="Lapidus A."/>
            <person name="Glavina del Rio T."/>
            <person name="Dalin E."/>
            <person name="Tice H."/>
            <person name="Bruce D."/>
            <person name="Goodwin L."/>
            <person name="Pitluck S."/>
            <person name="Kiss H."/>
            <person name="Chertkov O."/>
            <person name="Monk C."/>
            <person name="Brettin T."/>
            <person name="Detter J.C."/>
            <person name="Han C."/>
            <person name="Kuske C.R."/>
            <person name="Schmutz J."/>
            <person name="Larimer F."/>
            <person name="Land M."/>
            <person name="Hauser L."/>
            <person name="Kyrpides N."/>
            <person name="Mikhailova N."/>
            <person name="Vishnivetskaya T."/>
            <person name="Rodrigues D.F."/>
            <person name="Gilichinsky D."/>
            <person name="Tiedje J."/>
            <person name="Richardson P."/>
        </authorList>
    </citation>
    <scope>NUCLEOTIDE SEQUENCE [LARGE SCALE GENOMIC DNA]</scope>
    <source>
        <strain evidence="4">DSM 17290 / CIP 109462 / JCM 13490 / 255-15</strain>
    </source>
</reference>
<gene>
    <name evidence="3" type="ordered locus">Exig_1605</name>
</gene>
<dbReference type="STRING" id="262543.Exig_1605"/>
<name>B1YGZ9_EXIS2</name>
<dbReference type="InterPro" id="IPR057727">
    <property type="entry name" value="WCX_dom"/>
</dbReference>
<dbReference type="RefSeq" id="WP_012370480.1">
    <property type="nucleotide sequence ID" value="NC_010556.1"/>
</dbReference>
<accession>B1YGZ9</accession>
<feature type="domain" description="WCX" evidence="2">
    <location>
        <begin position="248"/>
        <end position="323"/>
    </location>
</feature>
<keyword evidence="4" id="KW-1185">Reference proteome</keyword>
<dbReference type="EMBL" id="CP001022">
    <property type="protein sequence ID" value="ACB61060.1"/>
    <property type="molecule type" value="Genomic_DNA"/>
</dbReference>
<reference evidence="3 4" key="2">
    <citation type="journal article" date="2008" name="BMC Genomics">
        <title>Architecture of thermal adaptation in an Exiguobacterium sibiricum strain isolated from 3 million year old permafrost: a genome and transcriptome approach.</title>
        <authorList>
            <person name="Rodrigues D.F."/>
            <person name="Ivanova N."/>
            <person name="He Z."/>
            <person name="Huebner M."/>
            <person name="Zhou J."/>
            <person name="Tiedje J.M."/>
        </authorList>
    </citation>
    <scope>NUCLEOTIDE SEQUENCE [LARGE SCALE GENOMIC DNA]</scope>
    <source>
        <strain evidence="4">DSM 17290 / CIP 109462 / JCM 13490 / 255-15</strain>
    </source>
</reference>
<evidence type="ECO:0000259" key="1">
    <source>
        <dbReference type="Pfam" id="PF13280"/>
    </source>
</evidence>
<dbReference type="HOGENOM" id="CLU_053686_0_0_9"/>
<proteinExistence type="predicted"/>
<dbReference type="Pfam" id="PF25583">
    <property type="entry name" value="WCX"/>
    <property type="match status" value="1"/>
</dbReference>
<dbReference type="PANTHER" id="PTHR34580:SF1">
    <property type="entry name" value="PROTEIN PAFC"/>
    <property type="match status" value="1"/>
</dbReference>
<organism evidence="3 4">
    <name type="scientific">Exiguobacterium sibiricum (strain DSM 17290 / CCUG 55495 / CIP 109462 / JCM 13490 / 255-15)</name>
    <dbReference type="NCBI Taxonomy" id="262543"/>
    <lineage>
        <taxon>Bacteria</taxon>
        <taxon>Bacillati</taxon>
        <taxon>Bacillota</taxon>
        <taxon>Bacilli</taxon>
        <taxon>Bacillales</taxon>
        <taxon>Bacillales Family XII. Incertae Sedis</taxon>
        <taxon>Exiguobacterium</taxon>
    </lineage>
</organism>
<evidence type="ECO:0000313" key="4">
    <source>
        <dbReference type="Proteomes" id="UP000001681"/>
    </source>
</evidence>
<dbReference type="eggNOG" id="COG2378">
    <property type="taxonomic scope" value="Bacteria"/>
</dbReference>